<dbReference type="AlphaFoldDB" id="A0A9D1K8M7"/>
<comment type="caution">
    <text evidence="2">The sequence shown here is derived from an EMBL/GenBank/DDBJ whole genome shotgun (WGS) entry which is preliminary data.</text>
</comment>
<proteinExistence type="predicted"/>
<reference evidence="2" key="2">
    <citation type="journal article" date="2021" name="PeerJ">
        <title>Extensive microbial diversity within the chicken gut microbiome revealed by metagenomics and culture.</title>
        <authorList>
            <person name="Gilroy R."/>
            <person name="Ravi A."/>
            <person name="Getino M."/>
            <person name="Pursley I."/>
            <person name="Horton D.L."/>
            <person name="Alikhan N.F."/>
            <person name="Baker D."/>
            <person name="Gharbi K."/>
            <person name="Hall N."/>
            <person name="Watson M."/>
            <person name="Adriaenssens E.M."/>
            <person name="Foster-Nyarko E."/>
            <person name="Jarju S."/>
            <person name="Secka A."/>
            <person name="Antonio M."/>
            <person name="Oren A."/>
            <person name="Chaudhuri R.R."/>
            <person name="La Ragione R."/>
            <person name="Hildebrand F."/>
            <person name="Pallen M.J."/>
        </authorList>
    </citation>
    <scope>NUCLEOTIDE SEQUENCE</scope>
    <source>
        <strain evidence="2">ChiHecec3B27-6122</strain>
    </source>
</reference>
<dbReference type="NCBIfam" id="TIGR01655">
    <property type="entry name" value="yxeA_fam"/>
    <property type="match status" value="1"/>
</dbReference>
<dbReference type="Proteomes" id="UP000886876">
    <property type="component" value="Unassembled WGS sequence"/>
</dbReference>
<keyword evidence="1" id="KW-0472">Membrane</keyword>
<dbReference type="InterPro" id="IPR006542">
    <property type="entry name" value="DUF1093"/>
</dbReference>
<dbReference type="Gene3D" id="2.40.50.480">
    <property type="match status" value="1"/>
</dbReference>
<reference evidence="2" key="1">
    <citation type="submission" date="2020-10" db="EMBL/GenBank/DDBJ databases">
        <authorList>
            <person name="Gilroy R."/>
        </authorList>
    </citation>
    <scope>NUCLEOTIDE SEQUENCE</scope>
    <source>
        <strain evidence="2">ChiHecec3B27-6122</strain>
    </source>
</reference>
<evidence type="ECO:0000313" key="2">
    <source>
        <dbReference type="EMBL" id="HIS97780.1"/>
    </source>
</evidence>
<dbReference type="PANTHER" id="PTHR36433">
    <property type="entry name" value="HYPOTHETICAL CYTOSOLIC PROTEIN"/>
    <property type="match status" value="1"/>
</dbReference>
<evidence type="ECO:0000256" key="1">
    <source>
        <dbReference type="SAM" id="Phobius"/>
    </source>
</evidence>
<evidence type="ECO:0000313" key="3">
    <source>
        <dbReference type="Proteomes" id="UP000886876"/>
    </source>
</evidence>
<dbReference type="Pfam" id="PF06486">
    <property type="entry name" value="DUF1093"/>
    <property type="match status" value="1"/>
</dbReference>
<protein>
    <submittedName>
        <fullName evidence="2">YxeA family protein</fullName>
    </submittedName>
</protein>
<dbReference type="SUPFAM" id="SSF159121">
    <property type="entry name" value="BC4932-like"/>
    <property type="match status" value="1"/>
</dbReference>
<sequence>MESTKLLIIILIVALIILIIGAAIGFGWAGSNWYTQIDNSRVRQINQSDGMNFEYTLSCFDSDGRQRDISFKTERELREGAYIMLSVQPLRGVTAWEEVLWDELPDAVREYYPLETAA</sequence>
<keyword evidence="1" id="KW-1133">Transmembrane helix</keyword>
<dbReference type="EMBL" id="DVJS01000182">
    <property type="protein sequence ID" value="HIS97780.1"/>
    <property type="molecule type" value="Genomic_DNA"/>
</dbReference>
<dbReference type="PANTHER" id="PTHR36433:SF2">
    <property type="entry name" value="YXEA FAMILY PROTEIN"/>
    <property type="match status" value="1"/>
</dbReference>
<keyword evidence="1" id="KW-0812">Transmembrane</keyword>
<feature type="transmembrane region" description="Helical" evidence="1">
    <location>
        <begin position="6"/>
        <end position="29"/>
    </location>
</feature>
<organism evidence="2 3">
    <name type="scientific">Candidatus Scatomorpha pullistercoris</name>
    <dbReference type="NCBI Taxonomy" id="2840929"/>
    <lineage>
        <taxon>Bacteria</taxon>
        <taxon>Bacillati</taxon>
        <taxon>Bacillota</taxon>
        <taxon>Clostridia</taxon>
        <taxon>Eubacteriales</taxon>
        <taxon>Candidatus Scatomorpha</taxon>
    </lineage>
</organism>
<name>A0A9D1K8M7_9FIRM</name>
<accession>A0A9D1K8M7</accession>
<gene>
    <name evidence="2" type="ORF">IAD42_07390</name>
</gene>
<dbReference type="InterPro" id="IPR036166">
    <property type="entry name" value="YxeA-like_sf"/>
</dbReference>